<dbReference type="Pfam" id="PF09656">
    <property type="entry name" value="PGPGW"/>
    <property type="match status" value="1"/>
</dbReference>
<keyword evidence="3" id="KW-1185">Reference proteome</keyword>
<evidence type="ECO:0000313" key="3">
    <source>
        <dbReference type="Proteomes" id="UP000184520"/>
    </source>
</evidence>
<keyword evidence="1" id="KW-0472">Membrane</keyword>
<name>A0A1M5J616_9ALTE</name>
<reference evidence="3" key="1">
    <citation type="submission" date="2016-11" db="EMBL/GenBank/DDBJ databases">
        <authorList>
            <person name="Varghese N."/>
            <person name="Submissions S."/>
        </authorList>
    </citation>
    <scope>NUCLEOTIDE SEQUENCE [LARGE SCALE GENOMIC DNA]</scope>
    <source>
        <strain evidence="3">CGMCC 1.8995</strain>
    </source>
</reference>
<dbReference type="Proteomes" id="UP000184520">
    <property type="component" value="Unassembled WGS sequence"/>
</dbReference>
<dbReference type="AlphaFoldDB" id="A0A1M5J616"/>
<evidence type="ECO:0000256" key="1">
    <source>
        <dbReference type="SAM" id="Phobius"/>
    </source>
</evidence>
<dbReference type="InterPro" id="IPR019099">
    <property type="entry name" value="Uncharacterised_PGPGW_TM"/>
</dbReference>
<organism evidence="2 3">
    <name type="scientific">Marisediminitalea aggregata</name>
    <dbReference type="NCBI Taxonomy" id="634436"/>
    <lineage>
        <taxon>Bacteria</taxon>
        <taxon>Pseudomonadati</taxon>
        <taxon>Pseudomonadota</taxon>
        <taxon>Gammaproteobacteria</taxon>
        <taxon>Alteromonadales</taxon>
        <taxon>Alteromonadaceae</taxon>
        <taxon>Marisediminitalea</taxon>
    </lineage>
</organism>
<dbReference type="OrthoDB" id="6388684at2"/>
<feature type="transmembrane region" description="Helical" evidence="1">
    <location>
        <begin position="12"/>
        <end position="39"/>
    </location>
</feature>
<accession>A0A1M5J616</accession>
<evidence type="ECO:0000313" key="2">
    <source>
        <dbReference type="EMBL" id="SHG35982.1"/>
    </source>
</evidence>
<protein>
    <submittedName>
        <fullName evidence="2">Putative transmembrane protein (PGPGW)</fullName>
    </submittedName>
</protein>
<sequence length="78" mass="8897">MVKVIRLSVGALLFLGGIVLTLLPGSILLVIGGLILLSYDWPRARSWLRFFQNQMSTSARRLDKFLLGRRLRKARNRS</sequence>
<dbReference type="RefSeq" id="WP_073321674.1">
    <property type="nucleotide sequence ID" value="NZ_FQWD01000003.1"/>
</dbReference>
<gene>
    <name evidence="2" type="ORF">SAMN05216361_1957</name>
</gene>
<proteinExistence type="predicted"/>
<keyword evidence="1 2" id="KW-0812">Transmembrane</keyword>
<dbReference type="EMBL" id="FQWD01000003">
    <property type="protein sequence ID" value="SHG35982.1"/>
    <property type="molecule type" value="Genomic_DNA"/>
</dbReference>
<keyword evidence="1" id="KW-1133">Transmembrane helix</keyword>
<dbReference type="STRING" id="634436.SAMN05216361_1957"/>